<feature type="non-terminal residue" evidence="7">
    <location>
        <position position="1"/>
    </location>
</feature>
<accession>A0ABQ9VH32</accession>
<feature type="domain" description="GPI inositol-deacylase PGAP1-like alpha/beta" evidence="6">
    <location>
        <begin position="1"/>
        <end position="51"/>
    </location>
</feature>
<evidence type="ECO:0000313" key="7">
    <source>
        <dbReference type="EMBL" id="KAK2108664.1"/>
    </source>
</evidence>
<evidence type="ECO:0000256" key="3">
    <source>
        <dbReference type="ARBA" id="ARBA00022801"/>
    </source>
</evidence>
<evidence type="ECO:0000256" key="5">
    <source>
        <dbReference type="ARBA" id="ARBA00023136"/>
    </source>
</evidence>
<evidence type="ECO:0000256" key="1">
    <source>
        <dbReference type="ARBA" id="ARBA00004308"/>
    </source>
</evidence>
<dbReference type="Pfam" id="PF07819">
    <property type="entry name" value="PGAP1"/>
    <property type="match status" value="1"/>
</dbReference>
<feature type="non-terminal residue" evidence="7">
    <location>
        <position position="52"/>
    </location>
</feature>
<evidence type="ECO:0000256" key="4">
    <source>
        <dbReference type="ARBA" id="ARBA00022989"/>
    </source>
</evidence>
<evidence type="ECO:0000313" key="8">
    <source>
        <dbReference type="Proteomes" id="UP001266305"/>
    </source>
</evidence>
<dbReference type="Proteomes" id="UP001266305">
    <property type="component" value="Unassembled WGS sequence"/>
</dbReference>
<keyword evidence="5" id="KW-0472">Membrane</keyword>
<organism evidence="7 8">
    <name type="scientific">Saguinus oedipus</name>
    <name type="common">Cotton-top tamarin</name>
    <name type="synonym">Oedipomidas oedipus</name>
    <dbReference type="NCBI Taxonomy" id="9490"/>
    <lineage>
        <taxon>Eukaryota</taxon>
        <taxon>Metazoa</taxon>
        <taxon>Chordata</taxon>
        <taxon>Craniata</taxon>
        <taxon>Vertebrata</taxon>
        <taxon>Euteleostomi</taxon>
        <taxon>Mammalia</taxon>
        <taxon>Eutheria</taxon>
        <taxon>Euarchontoglires</taxon>
        <taxon>Primates</taxon>
        <taxon>Haplorrhini</taxon>
        <taxon>Platyrrhini</taxon>
        <taxon>Cebidae</taxon>
        <taxon>Callitrichinae</taxon>
        <taxon>Saguinus</taxon>
    </lineage>
</organism>
<dbReference type="EMBL" id="JASSZA010000006">
    <property type="protein sequence ID" value="KAK2108664.1"/>
    <property type="molecule type" value="Genomic_DNA"/>
</dbReference>
<name>A0ABQ9VH32_SAGOE</name>
<sequence>FYMTVNNYWILNARQINLTTLSVAGGFRDYQVRSGLTFLPKLSHHTSALSVV</sequence>
<proteinExistence type="predicted"/>
<keyword evidence="4" id="KW-1133">Transmembrane helix</keyword>
<dbReference type="InterPro" id="IPR039529">
    <property type="entry name" value="PGAP1/BST1"/>
</dbReference>
<reference evidence="7 8" key="1">
    <citation type="submission" date="2023-05" db="EMBL/GenBank/DDBJ databases">
        <title>B98-5 Cell Line De Novo Hybrid Assembly: An Optical Mapping Approach.</title>
        <authorList>
            <person name="Kananen K."/>
            <person name="Auerbach J.A."/>
            <person name="Kautto E."/>
            <person name="Blachly J.S."/>
        </authorList>
    </citation>
    <scope>NUCLEOTIDE SEQUENCE [LARGE SCALE GENOMIC DNA]</scope>
    <source>
        <strain evidence="7">B95-8</strain>
        <tissue evidence="7">Cell line</tissue>
    </source>
</reference>
<dbReference type="InterPro" id="IPR012908">
    <property type="entry name" value="PGAP1-ab_dom-like"/>
</dbReference>
<dbReference type="PANTHER" id="PTHR15495">
    <property type="entry name" value="NEGATIVE REGULATOR OF VESICLE FORMATION-RELATED"/>
    <property type="match status" value="1"/>
</dbReference>
<dbReference type="PANTHER" id="PTHR15495:SF7">
    <property type="entry name" value="GPI INOSITOL-DEACYLASE"/>
    <property type="match status" value="1"/>
</dbReference>
<evidence type="ECO:0000259" key="6">
    <source>
        <dbReference type="Pfam" id="PF07819"/>
    </source>
</evidence>
<protein>
    <submittedName>
        <fullName evidence="7">GPI inositol-deacylase</fullName>
    </submittedName>
</protein>
<keyword evidence="2" id="KW-0812">Transmembrane</keyword>
<evidence type="ECO:0000256" key="2">
    <source>
        <dbReference type="ARBA" id="ARBA00022692"/>
    </source>
</evidence>
<comment type="caution">
    <text evidence="7">The sequence shown here is derived from an EMBL/GenBank/DDBJ whole genome shotgun (WGS) entry which is preliminary data.</text>
</comment>
<gene>
    <name evidence="7" type="primary">PGAP1_3</name>
    <name evidence="7" type="ORF">P7K49_013829</name>
</gene>
<keyword evidence="3" id="KW-0378">Hydrolase</keyword>
<comment type="subcellular location">
    <subcellularLocation>
        <location evidence="1">Endomembrane system</location>
    </subcellularLocation>
</comment>
<keyword evidence="8" id="KW-1185">Reference proteome</keyword>